<dbReference type="AlphaFoldDB" id="A0A0A0DBK8"/>
<evidence type="ECO:0000313" key="2">
    <source>
        <dbReference type="EMBL" id="KGM36106.1"/>
    </source>
</evidence>
<proteinExistence type="predicted"/>
<organism evidence="2 3">
    <name type="scientific">Inquilinus limosus MP06</name>
    <dbReference type="NCBI Taxonomy" id="1398085"/>
    <lineage>
        <taxon>Bacteria</taxon>
        <taxon>Pseudomonadati</taxon>
        <taxon>Pseudomonadota</taxon>
        <taxon>Alphaproteobacteria</taxon>
        <taxon>Rhodospirillales</taxon>
        <taxon>Rhodospirillaceae</taxon>
        <taxon>Inquilinus</taxon>
    </lineage>
</organism>
<accession>A0A0A0DBK8</accession>
<dbReference type="RefSeq" id="WP_034830419.1">
    <property type="nucleotide sequence ID" value="NZ_JANX01000001.1"/>
</dbReference>
<dbReference type="Gene3D" id="3.60.21.10">
    <property type="match status" value="1"/>
</dbReference>
<dbReference type="SUPFAM" id="SSF56300">
    <property type="entry name" value="Metallo-dependent phosphatases"/>
    <property type="match status" value="1"/>
</dbReference>
<sequence>MTNFKLLGDPHLGKDFRLGVPSHRRGEREASQWAAFEASLNDVAGVAYHINMGDLFDSFQVSNEVVLRAAQAYLTATRNNPEVIYFIILGNHDARREAGFVSSFDLFSAILAGEENIVIVRDRPWIQYIDGGDLLLCPWDPFKSATEMLASVDASQITHAFGHWDLETFGGEAPHNLLPYAWFADRPHIEIYTGHIHKREVREINGITVNVVGSMQPYAHGEGDLYVTLTLAELEANRDAVKDRVVRLVLQPGEVLEEPVDCLQFSVQRVRPDQGEEVDQVELGEFDLKGIFDECFKGNPLAETVWAEYEKRKNAA</sequence>
<name>A0A0A0DBK8_9PROT</name>
<dbReference type="OrthoDB" id="9773856at2"/>
<evidence type="ECO:0000259" key="1">
    <source>
        <dbReference type="Pfam" id="PF00149"/>
    </source>
</evidence>
<gene>
    <name evidence="2" type="ORF">P409_00195</name>
</gene>
<protein>
    <recommendedName>
        <fullName evidence="1">Calcineurin-like phosphoesterase domain-containing protein</fullName>
    </recommendedName>
</protein>
<dbReference type="Proteomes" id="UP000029995">
    <property type="component" value="Unassembled WGS sequence"/>
</dbReference>
<evidence type="ECO:0000313" key="3">
    <source>
        <dbReference type="Proteomes" id="UP000029995"/>
    </source>
</evidence>
<dbReference type="InterPro" id="IPR004843">
    <property type="entry name" value="Calcineurin-like_PHP"/>
</dbReference>
<dbReference type="EMBL" id="JANX01000001">
    <property type="protein sequence ID" value="KGM36106.1"/>
    <property type="molecule type" value="Genomic_DNA"/>
</dbReference>
<feature type="domain" description="Calcineurin-like phosphoesterase" evidence="1">
    <location>
        <begin position="4"/>
        <end position="198"/>
    </location>
</feature>
<dbReference type="GO" id="GO:0016787">
    <property type="term" value="F:hydrolase activity"/>
    <property type="evidence" value="ECO:0007669"/>
    <property type="project" value="InterPro"/>
</dbReference>
<reference evidence="2 3" key="1">
    <citation type="submission" date="2014-01" db="EMBL/GenBank/DDBJ databases">
        <title>Genome sequence determination for a cystic fibrosis isolate, Inquilinus limosus.</title>
        <authorList>
            <person name="Pino M."/>
            <person name="Di Conza J."/>
            <person name="Gutkind G."/>
        </authorList>
    </citation>
    <scope>NUCLEOTIDE SEQUENCE [LARGE SCALE GENOMIC DNA]</scope>
    <source>
        <strain evidence="2 3">MP06</strain>
    </source>
</reference>
<dbReference type="Pfam" id="PF00149">
    <property type="entry name" value="Metallophos"/>
    <property type="match status" value="1"/>
</dbReference>
<dbReference type="InterPro" id="IPR029052">
    <property type="entry name" value="Metallo-depent_PP-like"/>
</dbReference>
<comment type="caution">
    <text evidence="2">The sequence shown here is derived from an EMBL/GenBank/DDBJ whole genome shotgun (WGS) entry which is preliminary data.</text>
</comment>